<comment type="caution">
    <text evidence="2">The sequence shown here is derived from an EMBL/GenBank/DDBJ whole genome shotgun (WGS) entry which is preliminary data.</text>
</comment>
<dbReference type="EMBL" id="JAUSTZ010000001">
    <property type="protein sequence ID" value="MDQ0223830.1"/>
    <property type="molecule type" value="Genomic_DNA"/>
</dbReference>
<dbReference type="InterPro" id="IPR024775">
    <property type="entry name" value="DinB-like"/>
</dbReference>
<dbReference type="Gene3D" id="1.20.120.450">
    <property type="entry name" value="dinb family like domain"/>
    <property type="match status" value="1"/>
</dbReference>
<reference evidence="2 3" key="1">
    <citation type="submission" date="2023-07" db="EMBL/GenBank/DDBJ databases">
        <title>Genomic Encyclopedia of Type Strains, Phase IV (KMG-IV): sequencing the most valuable type-strain genomes for metagenomic binning, comparative biology and taxonomic classification.</title>
        <authorList>
            <person name="Goeker M."/>
        </authorList>
    </citation>
    <scope>NUCLEOTIDE SEQUENCE [LARGE SCALE GENOMIC DNA]</scope>
    <source>
        <strain evidence="2 3">DSM 17723</strain>
    </source>
</reference>
<dbReference type="Pfam" id="PF12867">
    <property type="entry name" value="DinB_2"/>
    <property type="match status" value="1"/>
</dbReference>
<accession>A0ABT9YVJ8</accession>
<evidence type="ECO:0000313" key="2">
    <source>
        <dbReference type="EMBL" id="MDQ0223830.1"/>
    </source>
</evidence>
<dbReference type="InterPro" id="IPR034660">
    <property type="entry name" value="DinB/YfiT-like"/>
</dbReference>
<evidence type="ECO:0000313" key="3">
    <source>
        <dbReference type="Proteomes" id="UP001232245"/>
    </source>
</evidence>
<dbReference type="Proteomes" id="UP001232245">
    <property type="component" value="Unassembled WGS sequence"/>
</dbReference>
<sequence length="177" mass="20596">MEKRPERNEYDPFFTRYIDLVPNGNIADILEKQIADTTNRLNYVSEQQGLYKYANDKWTVKEVIGHLTDGERLLGQILFQIARGEEVDFQGVNWSIYIQLGDFNNQSMQMLIDQYRAVRSSTVALLRSFNEEAWGRKGTAIQSDITVRALAWILAGHELHHRNILEKFYFSTTDFQG</sequence>
<protein>
    <recommendedName>
        <fullName evidence="1">DinB-like domain-containing protein</fullName>
    </recommendedName>
</protein>
<organism evidence="2 3">
    <name type="scientific">Metabacillus niabensis</name>
    <dbReference type="NCBI Taxonomy" id="324854"/>
    <lineage>
        <taxon>Bacteria</taxon>
        <taxon>Bacillati</taxon>
        <taxon>Bacillota</taxon>
        <taxon>Bacilli</taxon>
        <taxon>Bacillales</taxon>
        <taxon>Bacillaceae</taxon>
        <taxon>Metabacillus</taxon>
    </lineage>
</organism>
<proteinExistence type="predicted"/>
<name>A0ABT9YVJ8_9BACI</name>
<evidence type="ECO:0000259" key="1">
    <source>
        <dbReference type="Pfam" id="PF12867"/>
    </source>
</evidence>
<keyword evidence="3" id="KW-1185">Reference proteome</keyword>
<feature type="domain" description="DinB-like" evidence="1">
    <location>
        <begin position="30"/>
        <end position="164"/>
    </location>
</feature>
<dbReference type="SUPFAM" id="SSF109854">
    <property type="entry name" value="DinB/YfiT-like putative metalloenzymes"/>
    <property type="match status" value="1"/>
</dbReference>
<dbReference type="RefSeq" id="WP_174880816.1">
    <property type="nucleotide sequence ID" value="NZ_CADEPK010000256.1"/>
</dbReference>
<gene>
    <name evidence="2" type="ORF">J2S02_000152</name>
</gene>